<evidence type="ECO:0000256" key="7">
    <source>
        <dbReference type="ARBA" id="ARBA00023170"/>
    </source>
</evidence>
<organism evidence="11 13">
    <name type="scientific">Didymodactylos carnosus</name>
    <dbReference type="NCBI Taxonomy" id="1234261"/>
    <lineage>
        <taxon>Eukaryota</taxon>
        <taxon>Metazoa</taxon>
        <taxon>Spiralia</taxon>
        <taxon>Gnathifera</taxon>
        <taxon>Rotifera</taxon>
        <taxon>Eurotatoria</taxon>
        <taxon>Bdelloidea</taxon>
        <taxon>Philodinida</taxon>
        <taxon>Philodinidae</taxon>
        <taxon>Didymodactylos</taxon>
    </lineage>
</organism>
<evidence type="ECO:0000256" key="3">
    <source>
        <dbReference type="ARBA" id="ARBA00022692"/>
    </source>
</evidence>
<evidence type="ECO:0000256" key="1">
    <source>
        <dbReference type="ARBA" id="ARBA00004651"/>
    </source>
</evidence>
<keyword evidence="7" id="KW-0675">Receptor</keyword>
<evidence type="ECO:0000256" key="8">
    <source>
        <dbReference type="ARBA" id="ARBA00023224"/>
    </source>
</evidence>
<feature type="transmembrane region" description="Helical" evidence="9">
    <location>
        <begin position="97"/>
        <end position="117"/>
    </location>
</feature>
<dbReference type="GO" id="GO:0045202">
    <property type="term" value="C:synapse"/>
    <property type="evidence" value="ECO:0007669"/>
    <property type="project" value="GOC"/>
</dbReference>
<feature type="transmembrane region" description="Helical" evidence="9">
    <location>
        <begin position="233"/>
        <end position="260"/>
    </location>
</feature>
<dbReference type="EMBL" id="CAJOBC010098411">
    <property type="protein sequence ID" value="CAF4453875.1"/>
    <property type="molecule type" value="Genomic_DNA"/>
</dbReference>
<evidence type="ECO:0000259" key="10">
    <source>
        <dbReference type="PROSITE" id="PS50262"/>
    </source>
</evidence>
<keyword evidence="13" id="KW-1185">Reference proteome</keyword>
<protein>
    <recommendedName>
        <fullName evidence="10">G-protein coupled receptors family 1 profile domain-containing protein</fullName>
    </recommendedName>
</protein>
<name>A0A815ZHE5_9BILA</name>
<feature type="transmembrane region" description="Helical" evidence="9">
    <location>
        <begin position="272"/>
        <end position="292"/>
    </location>
</feature>
<dbReference type="GO" id="GO:0004993">
    <property type="term" value="F:G protein-coupled serotonin receptor activity"/>
    <property type="evidence" value="ECO:0007669"/>
    <property type="project" value="TreeGrafter"/>
</dbReference>
<dbReference type="PANTHER" id="PTHR24247">
    <property type="entry name" value="5-HYDROXYTRYPTAMINE RECEPTOR"/>
    <property type="match status" value="1"/>
</dbReference>
<evidence type="ECO:0000256" key="9">
    <source>
        <dbReference type="SAM" id="Phobius"/>
    </source>
</evidence>
<keyword evidence="8" id="KW-0807">Transducer</keyword>
<dbReference type="OrthoDB" id="10000378at2759"/>
<dbReference type="GO" id="GO:0007187">
    <property type="term" value="P:G protein-coupled receptor signaling pathway, coupled to cyclic nucleotide second messenger"/>
    <property type="evidence" value="ECO:0007669"/>
    <property type="project" value="TreeGrafter"/>
</dbReference>
<keyword evidence="3 9" id="KW-0812">Transmembrane</keyword>
<keyword evidence="6 9" id="KW-0472">Membrane</keyword>
<dbReference type="AlphaFoldDB" id="A0A815ZHE5"/>
<evidence type="ECO:0000256" key="4">
    <source>
        <dbReference type="ARBA" id="ARBA00022989"/>
    </source>
</evidence>
<dbReference type="InterPro" id="IPR000276">
    <property type="entry name" value="GPCR_Rhodpsn"/>
</dbReference>
<evidence type="ECO:0000313" key="13">
    <source>
        <dbReference type="Proteomes" id="UP000663829"/>
    </source>
</evidence>
<dbReference type="Gene3D" id="1.20.1070.10">
    <property type="entry name" value="Rhodopsin 7-helix transmembrane proteins"/>
    <property type="match status" value="1"/>
</dbReference>
<feature type="transmembrane region" description="Helical" evidence="9">
    <location>
        <begin position="23"/>
        <end position="42"/>
    </location>
</feature>
<feature type="transmembrane region" description="Helical" evidence="9">
    <location>
        <begin position="137"/>
        <end position="161"/>
    </location>
</feature>
<dbReference type="CDD" id="cd00637">
    <property type="entry name" value="7tm_classA_rhodopsin-like"/>
    <property type="match status" value="1"/>
</dbReference>
<keyword evidence="2" id="KW-1003">Cell membrane</keyword>
<dbReference type="Proteomes" id="UP000663829">
    <property type="component" value="Unassembled WGS sequence"/>
</dbReference>
<reference evidence="11" key="1">
    <citation type="submission" date="2021-02" db="EMBL/GenBank/DDBJ databases">
        <authorList>
            <person name="Nowell W R."/>
        </authorList>
    </citation>
    <scope>NUCLEOTIDE SEQUENCE</scope>
</reference>
<dbReference type="GO" id="GO:0030425">
    <property type="term" value="C:dendrite"/>
    <property type="evidence" value="ECO:0007669"/>
    <property type="project" value="TreeGrafter"/>
</dbReference>
<keyword evidence="5" id="KW-0297">G-protein coupled receptor</keyword>
<evidence type="ECO:0000313" key="12">
    <source>
        <dbReference type="EMBL" id="CAF4453875.1"/>
    </source>
</evidence>
<feature type="domain" description="G-protein coupled receptors family 1 profile" evidence="10">
    <location>
        <begin position="36"/>
        <end position="284"/>
    </location>
</feature>
<dbReference type="GO" id="GO:0030594">
    <property type="term" value="F:neurotransmitter receptor activity"/>
    <property type="evidence" value="ECO:0007669"/>
    <property type="project" value="TreeGrafter"/>
</dbReference>
<dbReference type="Pfam" id="PF00001">
    <property type="entry name" value="7tm_1"/>
    <property type="match status" value="1"/>
</dbReference>
<dbReference type="GO" id="GO:0005886">
    <property type="term" value="C:plasma membrane"/>
    <property type="evidence" value="ECO:0007669"/>
    <property type="project" value="UniProtKB-SubCell"/>
</dbReference>
<dbReference type="PROSITE" id="PS00237">
    <property type="entry name" value="G_PROTEIN_RECEP_F1_1"/>
    <property type="match status" value="1"/>
</dbReference>
<evidence type="ECO:0000256" key="6">
    <source>
        <dbReference type="ARBA" id="ARBA00023136"/>
    </source>
</evidence>
<accession>A0A815ZHE5</accession>
<gene>
    <name evidence="11" type="ORF">GPM918_LOCUS41342</name>
    <name evidence="12" type="ORF">SRO942_LOCUS42380</name>
</gene>
<keyword evidence="4 9" id="KW-1133">Transmembrane helix</keyword>
<evidence type="ECO:0000256" key="2">
    <source>
        <dbReference type="ARBA" id="ARBA00022475"/>
    </source>
</evidence>
<dbReference type="GO" id="GO:0007268">
    <property type="term" value="P:chemical synaptic transmission"/>
    <property type="evidence" value="ECO:0007669"/>
    <property type="project" value="TreeGrafter"/>
</dbReference>
<dbReference type="SUPFAM" id="SSF81321">
    <property type="entry name" value="Family A G protein-coupled receptor-like"/>
    <property type="match status" value="1"/>
</dbReference>
<dbReference type="PROSITE" id="PS50262">
    <property type="entry name" value="G_PROTEIN_RECEP_F1_2"/>
    <property type="match status" value="1"/>
</dbReference>
<comment type="subcellular location">
    <subcellularLocation>
        <location evidence="1">Cell membrane</location>
        <topology evidence="1">Multi-pass membrane protein</topology>
    </subcellularLocation>
</comment>
<dbReference type="Proteomes" id="UP000681722">
    <property type="component" value="Unassembled WGS sequence"/>
</dbReference>
<evidence type="ECO:0000313" key="11">
    <source>
        <dbReference type="EMBL" id="CAF1584815.1"/>
    </source>
</evidence>
<feature type="transmembrane region" description="Helical" evidence="9">
    <location>
        <begin position="54"/>
        <end position="77"/>
    </location>
</feature>
<feature type="transmembrane region" description="Helical" evidence="9">
    <location>
        <begin position="189"/>
        <end position="212"/>
    </location>
</feature>
<comment type="caution">
    <text evidence="11">The sequence shown here is derived from an EMBL/GenBank/DDBJ whole genome shotgun (WGS) entry which is preliminary data.</text>
</comment>
<proteinExistence type="predicted"/>
<evidence type="ECO:0000256" key="5">
    <source>
        <dbReference type="ARBA" id="ARBA00023040"/>
    </source>
</evidence>
<dbReference type="InterPro" id="IPR017452">
    <property type="entry name" value="GPCR_Rhodpsn_7TM"/>
</dbReference>
<sequence>MSSSMTTVISVTFESIISRQIKFYLVLLFQLLSVFCSLLLFYQYSINRRQLKSLHNHAIVLLLITSFLSTTTSLPMLQQYLYNGYVTPSTDGFCSYWAFNVYTLSGINLFLMAFLSIERHLLIFKGPMMSNKKNQYFYHYLPILFCILYPFLFYLVVIYFYQCENNYDYAQLLCVAPCYAFTNIGIYDTIINCCLPIVFIFIFSSALVLRVVKQKRKLKLQPFKWKRDRKMTLQLLVITLVYCLLWTPMNACTLIETFFMVDTTLLQAQTLYFYYFSYLVPIIYPFVCLAFGSKDSIKLAFQKFRLIRFTRNTITPIQ</sequence>
<dbReference type="EMBL" id="CAJNOQ010032386">
    <property type="protein sequence ID" value="CAF1584815.1"/>
    <property type="molecule type" value="Genomic_DNA"/>
</dbReference>